<dbReference type="SUPFAM" id="SSF55920">
    <property type="entry name" value="Creatinase/aminopeptidase"/>
    <property type="match status" value="1"/>
</dbReference>
<dbReference type="Pfam" id="PF00557">
    <property type="entry name" value="Peptidase_M24"/>
    <property type="match status" value="1"/>
</dbReference>
<dbReference type="PANTHER" id="PTHR46112">
    <property type="entry name" value="AMINOPEPTIDASE"/>
    <property type="match status" value="1"/>
</dbReference>
<sequence>MKTHSLIAGLALLGAGIAANVTADATAYVHAKGEAQRRWEFMNQIRVEKFDLVLPEVMQENEVDMWITVNREGFDDPLTEDLGKGYVGSYGYYIFTDRGDGRIERAVLGVGTALVEDNGAYDIFGSPDDLKAFVEERDPQTIALNMAEHIGAADGLSHTSYQKLSDELGPRYAGRFVSAQKLVSDFRSRRVATEIAGFARAGELSRNIAERAFSNEVITPGRTTLADVAWWMREQQFQNNLGTSFGMPSVYATGPDGIVATSDDYVIQRGDFLAIDWGVGYLNFYTDIKRHAYVLKDGETHLPDSIQKAFDNGRRVRDILKANIKAGRTAGDTYEFLKTRINESGFTYMESFNSPVDDPDVVDVIIGCHSVGNLGHGIGPSIAWFNPERMTYMLKESNLLSIELFAYTAIPEWGGKKLRIPLEDDAVVTSRGIEWLYPVNQKVRLIR</sequence>
<dbReference type="GO" id="GO:0004177">
    <property type="term" value="F:aminopeptidase activity"/>
    <property type="evidence" value="ECO:0007669"/>
    <property type="project" value="UniProtKB-KW"/>
</dbReference>
<keyword evidence="4" id="KW-1185">Reference proteome</keyword>
<comment type="caution">
    <text evidence="3">The sequence shown here is derived from an EMBL/GenBank/DDBJ whole genome shotgun (WGS) entry which is preliminary data.</text>
</comment>
<protein>
    <submittedName>
        <fullName evidence="3">Xaa-Pro aminopeptidase</fullName>
    </submittedName>
</protein>
<dbReference type="OrthoDB" id="9765815at2"/>
<dbReference type="Proteomes" id="UP000294980">
    <property type="component" value="Unassembled WGS sequence"/>
</dbReference>
<dbReference type="InterPro" id="IPR000994">
    <property type="entry name" value="Pept_M24"/>
</dbReference>
<dbReference type="Gene3D" id="3.90.230.10">
    <property type="entry name" value="Creatinase/methionine aminopeptidase superfamily"/>
    <property type="match status" value="1"/>
</dbReference>
<name>A0A4R2KTC4_9GAMM</name>
<dbReference type="AlphaFoldDB" id="A0A4R2KTC4"/>
<dbReference type="RefSeq" id="WP_117317435.1">
    <property type="nucleotide sequence ID" value="NZ_QQSW01000008.1"/>
</dbReference>
<evidence type="ECO:0000259" key="2">
    <source>
        <dbReference type="Pfam" id="PF00557"/>
    </source>
</evidence>
<dbReference type="CDD" id="cd01066">
    <property type="entry name" value="APP_MetAP"/>
    <property type="match status" value="1"/>
</dbReference>
<gene>
    <name evidence="3" type="ORF">EV688_10346</name>
</gene>
<dbReference type="EMBL" id="SLWX01000003">
    <property type="protein sequence ID" value="TCO77033.1"/>
    <property type="molecule type" value="Genomic_DNA"/>
</dbReference>
<evidence type="ECO:0000313" key="4">
    <source>
        <dbReference type="Proteomes" id="UP000294980"/>
    </source>
</evidence>
<accession>A0A4R2KTC4</accession>
<evidence type="ECO:0000256" key="1">
    <source>
        <dbReference type="SAM" id="SignalP"/>
    </source>
</evidence>
<proteinExistence type="predicted"/>
<feature type="domain" description="Peptidase M24" evidence="2">
    <location>
        <begin position="199"/>
        <end position="429"/>
    </location>
</feature>
<keyword evidence="1" id="KW-0732">Signal</keyword>
<feature type="chain" id="PRO_5020881273" evidence="1">
    <location>
        <begin position="24"/>
        <end position="447"/>
    </location>
</feature>
<dbReference type="PANTHER" id="PTHR46112:SF8">
    <property type="entry name" value="CYTOPLASMIC PEPTIDASE PEPQ-RELATED"/>
    <property type="match status" value="1"/>
</dbReference>
<dbReference type="InterPro" id="IPR050659">
    <property type="entry name" value="Peptidase_M24B"/>
</dbReference>
<keyword evidence="3" id="KW-0378">Hydrolase</keyword>
<reference evidence="3 4" key="1">
    <citation type="submission" date="2019-03" db="EMBL/GenBank/DDBJ databases">
        <title>Genomic Encyclopedia of Type Strains, Phase IV (KMG-IV): sequencing the most valuable type-strain genomes for metagenomic binning, comparative biology and taxonomic classification.</title>
        <authorList>
            <person name="Goeker M."/>
        </authorList>
    </citation>
    <scope>NUCLEOTIDE SEQUENCE [LARGE SCALE GENOMIC DNA]</scope>
    <source>
        <strain evidence="3 4">DSM 23344</strain>
    </source>
</reference>
<keyword evidence="3" id="KW-0031">Aminopeptidase</keyword>
<feature type="signal peptide" evidence="1">
    <location>
        <begin position="1"/>
        <end position="23"/>
    </location>
</feature>
<organism evidence="3 4">
    <name type="scientific">Chromatocurvus halotolerans</name>
    <dbReference type="NCBI Taxonomy" id="1132028"/>
    <lineage>
        <taxon>Bacteria</taxon>
        <taxon>Pseudomonadati</taxon>
        <taxon>Pseudomonadota</taxon>
        <taxon>Gammaproteobacteria</taxon>
        <taxon>Cellvibrionales</taxon>
        <taxon>Halieaceae</taxon>
        <taxon>Chromatocurvus</taxon>
    </lineage>
</organism>
<evidence type="ECO:0000313" key="3">
    <source>
        <dbReference type="EMBL" id="TCO77033.1"/>
    </source>
</evidence>
<dbReference type="InterPro" id="IPR036005">
    <property type="entry name" value="Creatinase/aminopeptidase-like"/>
</dbReference>
<keyword evidence="3" id="KW-0645">Protease</keyword>